<evidence type="ECO:0000313" key="1">
    <source>
        <dbReference type="EMBL" id="GJH30163.1"/>
    </source>
</evidence>
<gene>
    <name evidence="1" type="ORF">CBA19CS42_36625</name>
</gene>
<dbReference type="EMBL" id="BPUS01000032">
    <property type="protein sequence ID" value="GJH30163.1"/>
    <property type="molecule type" value="Genomic_DNA"/>
</dbReference>
<name>A0AA37MJU6_9BURK</name>
<comment type="caution">
    <text evidence="1">The sequence shown here is derived from an EMBL/GenBank/DDBJ whole genome shotgun (WGS) entry which is preliminary data.</text>
</comment>
<dbReference type="Proteomes" id="UP001055111">
    <property type="component" value="Unassembled WGS sequence"/>
</dbReference>
<accession>A0AA37MJU6</accession>
<sequence>MIHLRASDDLVEQLAERLSVCEGVRVERLSDKADYPVLMPRDDWKPIDQETLGKFIRGGARRVRGNCIGLMSIPEYAHAPILSFLEWYFEGGPKDVEQCSREEHRLDVLRQIYDAPECPRTSTRPIFFGVARNTPDASCATIDREIDSLVGLHIDNFDNLPSSQRMRGRNRISANVGTESRYFIFMPHEAAEMASLILASSGQEDAERLEWDQRELVWRFFELFPRTPIYRVEVRPGEAYMAPTENIMHEGSTLGTTADDWSIVWFGEFDWDRLRFRQEPDDGDASLRLRRQA</sequence>
<dbReference type="AlphaFoldDB" id="A0AA37MJU6"/>
<protein>
    <submittedName>
        <fullName evidence="1">Uncharacterized protein</fullName>
    </submittedName>
</protein>
<reference evidence="1" key="1">
    <citation type="submission" date="2022-09" db="EMBL/GenBank/DDBJ databases">
        <title>Isolation and characterization of 3-chlorobenzoate degrading bacteria from soils in Shizuoka.</title>
        <authorList>
            <person name="Ifat A."/>
            <person name="Ogawa N."/>
            <person name="Kimbara K."/>
            <person name="Moriuchi R."/>
            <person name="Dohra H."/>
            <person name="Shintani M."/>
        </authorList>
    </citation>
    <scope>NUCLEOTIDE SEQUENCE</scope>
    <source>
        <strain evidence="1">19CS4-2</strain>
    </source>
</reference>
<evidence type="ECO:0000313" key="2">
    <source>
        <dbReference type="Proteomes" id="UP001055111"/>
    </source>
</evidence>
<organism evidence="1 2">
    <name type="scientific">Caballeronia novacaledonica</name>
    <dbReference type="NCBI Taxonomy" id="1544861"/>
    <lineage>
        <taxon>Bacteria</taxon>
        <taxon>Pseudomonadati</taxon>
        <taxon>Pseudomonadota</taxon>
        <taxon>Betaproteobacteria</taxon>
        <taxon>Burkholderiales</taxon>
        <taxon>Burkholderiaceae</taxon>
        <taxon>Caballeronia</taxon>
    </lineage>
</organism>
<proteinExistence type="predicted"/>
<dbReference type="RefSeq" id="WP_238217856.1">
    <property type="nucleotide sequence ID" value="NZ_BPUS01000032.1"/>
</dbReference>